<dbReference type="InterPro" id="IPR017734">
    <property type="entry name" value="T6SS_SciN"/>
</dbReference>
<organism evidence="1 2">
    <name type="scientific">Brenneria populi</name>
    <dbReference type="NCBI Taxonomy" id="1505588"/>
    <lineage>
        <taxon>Bacteria</taxon>
        <taxon>Pseudomonadati</taxon>
        <taxon>Pseudomonadota</taxon>
        <taxon>Gammaproteobacteria</taxon>
        <taxon>Enterobacterales</taxon>
        <taxon>Pectobacteriaceae</taxon>
        <taxon>Brenneria</taxon>
    </lineage>
</organism>
<dbReference type="Gene3D" id="2.60.40.4150">
    <property type="entry name" value="Type VI secretion system, lipoprotein SciN"/>
    <property type="match status" value="1"/>
</dbReference>
<dbReference type="Pfam" id="PF12790">
    <property type="entry name" value="T6SS-SciN"/>
    <property type="match status" value="1"/>
</dbReference>
<protein>
    <submittedName>
        <fullName evidence="1">Type VI secretion system lipoprotein TssJ</fullName>
    </submittedName>
</protein>
<keyword evidence="2" id="KW-1185">Reference proteome</keyword>
<dbReference type="EMBL" id="JAYWTM010000031">
    <property type="protein sequence ID" value="MEC5344892.1"/>
    <property type="molecule type" value="Genomic_DNA"/>
</dbReference>
<name>A0ABU6JWH0_9GAMM</name>
<gene>
    <name evidence="1" type="primary">tssJ</name>
    <name evidence="1" type="ORF">VSX58_20045</name>
</gene>
<comment type="caution">
    <text evidence="1">The sequence shown here is derived from an EMBL/GenBank/DDBJ whole genome shotgun (WGS) entry which is preliminary data.</text>
</comment>
<evidence type="ECO:0000313" key="1">
    <source>
        <dbReference type="EMBL" id="MEC5344892.1"/>
    </source>
</evidence>
<accession>A0ABU6JWH0</accession>
<keyword evidence="1" id="KW-0449">Lipoprotein</keyword>
<dbReference type="InterPro" id="IPR038706">
    <property type="entry name" value="Type_VI_SciN-like_sf"/>
</dbReference>
<dbReference type="NCBIfam" id="TIGR03352">
    <property type="entry name" value="VI_chp_3"/>
    <property type="match status" value="1"/>
</dbReference>
<dbReference type="PANTHER" id="PTHR37625">
    <property type="entry name" value="OUTER MEMBRANE LIPOPROTEIN-RELATED"/>
    <property type="match status" value="1"/>
</dbReference>
<dbReference type="PROSITE" id="PS51257">
    <property type="entry name" value="PROKAR_LIPOPROTEIN"/>
    <property type="match status" value="1"/>
</dbReference>
<reference evidence="1 2" key="1">
    <citation type="journal article" date="2017" name="Int. J. Syst. Evol. Microbiol.">
        <title>Brenneria populi subsp. brevivirga subsp. nov. isolated from symptomatic bark of Populus x euramericana canker, and description of Brenneria populi subsp. populi subsp. nov.</title>
        <authorList>
            <person name="Zheng M.H."/>
            <person name="Piao C.G."/>
            <person name="Xue H."/>
            <person name="Guo M.W."/>
            <person name="Li Y."/>
        </authorList>
    </citation>
    <scope>NUCLEOTIDE SEQUENCE [LARGE SCALE GENOMIC DNA]</scope>
    <source>
        <strain evidence="1 2">D9-5</strain>
    </source>
</reference>
<dbReference type="PANTHER" id="PTHR37625:SF4">
    <property type="entry name" value="OUTER MEMBRANE LIPOPROTEIN"/>
    <property type="match status" value="1"/>
</dbReference>
<dbReference type="Proteomes" id="UP001309705">
    <property type="component" value="Unassembled WGS sequence"/>
</dbReference>
<dbReference type="RefSeq" id="WP_327619646.1">
    <property type="nucleotide sequence ID" value="NZ_JAYWTM010000031.1"/>
</dbReference>
<sequence>MAVITSKFSIAQAAIPLILATTLTGCGLTQSVSDGTVSMTRSLFYKTIKTLHLDFITRSTVNADDNNAPLATVIRIYQLRDRKAFDRADYQTLLENANEALKGDILAERDVTVMPEGSAALDMPMEQDARYVAVLGLFRSPDIQGNSWRVVLERNDLDPDEARRIQLENGGLKLLPED</sequence>
<evidence type="ECO:0000313" key="2">
    <source>
        <dbReference type="Proteomes" id="UP001309705"/>
    </source>
</evidence>
<proteinExistence type="predicted"/>